<evidence type="ECO:0000313" key="2">
    <source>
        <dbReference type="EMBL" id="GEU88036.1"/>
    </source>
</evidence>
<protein>
    <recommendedName>
        <fullName evidence="3">Reverse transcriptase domain-containing protein</fullName>
    </recommendedName>
</protein>
<accession>A0A6L2NPG4</accession>
<dbReference type="EMBL" id="BKCJ010009660">
    <property type="protein sequence ID" value="GEU88036.1"/>
    <property type="molecule type" value="Genomic_DNA"/>
</dbReference>
<evidence type="ECO:0008006" key="3">
    <source>
        <dbReference type="Google" id="ProtNLM"/>
    </source>
</evidence>
<sequence>MEYLKHWIPKFLALDLCSGFCVATEWEVVCLEGTTLAEVILVKGHELPTIVKVLPVVQEAAAPRAMILADSPVLTFIDLDAPSSIQSSSVSSDFTRKILNLENPSLAENEIASLLETSASHVTSILEIISGFTITTRLPTPFFNPVLQQQTPTIPTPTFTTTISMNPTVTLPEIPNFASIFKFYQRVSALESKMSELKQTNQFAEAVSSIPGIVDKYLASKMKEPVNVVVQLQTNKLREEAQAENQEFLNQVDSTMKKIIKDQVKD</sequence>
<evidence type="ECO:0000256" key="1">
    <source>
        <dbReference type="SAM" id="SignalP"/>
    </source>
</evidence>
<feature type="signal peptide" evidence="1">
    <location>
        <begin position="1"/>
        <end position="23"/>
    </location>
</feature>
<feature type="chain" id="PRO_5026927134" description="Reverse transcriptase domain-containing protein" evidence="1">
    <location>
        <begin position="24"/>
        <end position="266"/>
    </location>
</feature>
<dbReference type="AlphaFoldDB" id="A0A6L2NPG4"/>
<gene>
    <name evidence="2" type="ORF">Tci_060014</name>
</gene>
<name>A0A6L2NPG4_TANCI</name>
<keyword evidence="1" id="KW-0732">Signal</keyword>
<reference evidence="2" key="1">
    <citation type="journal article" date="2019" name="Sci. Rep.">
        <title>Draft genome of Tanacetum cinerariifolium, the natural source of mosquito coil.</title>
        <authorList>
            <person name="Yamashiro T."/>
            <person name="Shiraishi A."/>
            <person name="Satake H."/>
            <person name="Nakayama K."/>
        </authorList>
    </citation>
    <scope>NUCLEOTIDE SEQUENCE</scope>
</reference>
<proteinExistence type="predicted"/>
<organism evidence="2">
    <name type="scientific">Tanacetum cinerariifolium</name>
    <name type="common">Dalmatian daisy</name>
    <name type="synonym">Chrysanthemum cinerariifolium</name>
    <dbReference type="NCBI Taxonomy" id="118510"/>
    <lineage>
        <taxon>Eukaryota</taxon>
        <taxon>Viridiplantae</taxon>
        <taxon>Streptophyta</taxon>
        <taxon>Embryophyta</taxon>
        <taxon>Tracheophyta</taxon>
        <taxon>Spermatophyta</taxon>
        <taxon>Magnoliopsida</taxon>
        <taxon>eudicotyledons</taxon>
        <taxon>Gunneridae</taxon>
        <taxon>Pentapetalae</taxon>
        <taxon>asterids</taxon>
        <taxon>campanulids</taxon>
        <taxon>Asterales</taxon>
        <taxon>Asteraceae</taxon>
        <taxon>Asteroideae</taxon>
        <taxon>Anthemideae</taxon>
        <taxon>Anthemidinae</taxon>
        <taxon>Tanacetum</taxon>
    </lineage>
</organism>
<comment type="caution">
    <text evidence="2">The sequence shown here is derived from an EMBL/GenBank/DDBJ whole genome shotgun (WGS) entry which is preliminary data.</text>
</comment>